<evidence type="ECO:0000256" key="4">
    <source>
        <dbReference type="ARBA" id="ARBA00023136"/>
    </source>
</evidence>
<dbReference type="Proteomes" id="UP000595448">
    <property type="component" value="Chromosome"/>
</dbReference>
<reference evidence="6 7" key="1">
    <citation type="submission" date="2021-01" db="EMBL/GenBank/DDBJ databases">
        <title>Brevundimonas vitis sp. nov., an bacterium isolated from grape (Vitis vinifera).</title>
        <authorList>
            <person name="Jiang L."/>
            <person name="Lee J."/>
        </authorList>
    </citation>
    <scope>NUCLEOTIDE SEQUENCE [LARGE SCALE GENOMIC DNA]</scope>
    <source>
        <strain evidence="6 7">GRTSA-9</strain>
    </source>
</reference>
<dbReference type="SUPFAM" id="SSF74653">
    <property type="entry name" value="TolA/TonB C-terminal domain"/>
    <property type="match status" value="1"/>
</dbReference>
<gene>
    <name evidence="6" type="ORF">JIP62_13810</name>
</gene>
<evidence type="ECO:0000313" key="7">
    <source>
        <dbReference type="Proteomes" id="UP000595448"/>
    </source>
</evidence>
<dbReference type="InterPro" id="IPR006260">
    <property type="entry name" value="TonB/TolA_C"/>
</dbReference>
<keyword evidence="7" id="KW-1185">Reference proteome</keyword>
<protein>
    <submittedName>
        <fullName evidence="6">TonB family protein</fullName>
    </submittedName>
</protein>
<evidence type="ECO:0000256" key="1">
    <source>
        <dbReference type="ARBA" id="ARBA00004167"/>
    </source>
</evidence>
<evidence type="ECO:0000256" key="3">
    <source>
        <dbReference type="ARBA" id="ARBA00022989"/>
    </source>
</evidence>
<organism evidence="6 7">
    <name type="scientific">Brevundimonas vitisensis</name>
    <dbReference type="NCBI Taxonomy" id="2800818"/>
    <lineage>
        <taxon>Bacteria</taxon>
        <taxon>Pseudomonadati</taxon>
        <taxon>Pseudomonadota</taxon>
        <taxon>Alphaproteobacteria</taxon>
        <taxon>Caulobacterales</taxon>
        <taxon>Caulobacteraceae</taxon>
        <taxon>Brevundimonas</taxon>
    </lineage>
</organism>
<feature type="domain" description="TonB C-terminal" evidence="5">
    <location>
        <begin position="55"/>
        <end position="129"/>
    </location>
</feature>
<name>A0ABX7BL98_9CAUL</name>
<keyword evidence="3" id="KW-1133">Transmembrane helix</keyword>
<keyword evidence="4" id="KW-0472">Membrane</keyword>
<evidence type="ECO:0000313" key="6">
    <source>
        <dbReference type="EMBL" id="QQQ18350.1"/>
    </source>
</evidence>
<dbReference type="Pfam" id="PF03544">
    <property type="entry name" value="TonB_C"/>
    <property type="match status" value="1"/>
</dbReference>
<dbReference type="InterPro" id="IPR037682">
    <property type="entry name" value="TonB_C"/>
</dbReference>
<dbReference type="NCBIfam" id="TIGR01352">
    <property type="entry name" value="tonB_Cterm"/>
    <property type="match status" value="1"/>
</dbReference>
<evidence type="ECO:0000259" key="5">
    <source>
        <dbReference type="Pfam" id="PF03544"/>
    </source>
</evidence>
<dbReference type="PROSITE" id="PS51257">
    <property type="entry name" value="PROKAR_LIPOPROTEIN"/>
    <property type="match status" value="1"/>
</dbReference>
<dbReference type="EMBL" id="CP067977">
    <property type="protein sequence ID" value="QQQ18350.1"/>
    <property type="molecule type" value="Genomic_DNA"/>
</dbReference>
<dbReference type="RefSeq" id="WP_201102721.1">
    <property type="nucleotide sequence ID" value="NZ_CP067977.1"/>
</dbReference>
<comment type="subcellular location">
    <subcellularLocation>
        <location evidence="1">Membrane</location>
        <topology evidence="1">Single-pass membrane protein</topology>
    </subcellularLocation>
</comment>
<keyword evidence="2" id="KW-0812">Transmembrane</keyword>
<sequence>MRHIAMTVAALAALTACTTNPAIRSDVVVPSGFTQANGETFRWLATPGGRDLLDVYPPAAMQQELEGYAVLDCVFLDTGRIGDCQIIQESPVGSGFGAAALRLVDRYRYDPVLHADMIGARGRQTVRFVLG</sequence>
<dbReference type="Gene3D" id="3.30.1150.10">
    <property type="match status" value="1"/>
</dbReference>
<accession>A0ABX7BL98</accession>
<evidence type="ECO:0000256" key="2">
    <source>
        <dbReference type="ARBA" id="ARBA00022692"/>
    </source>
</evidence>
<proteinExistence type="predicted"/>